<gene>
    <name evidence="2" type="ORF">FALBO_17069</name>
</gene>
<evidence type="ECO:0000313" key="3">
    <source>
        <dbReference type="Proteomes" id="UP000554235"/>
    </source>
</evidence>
<feature type="region of interest" description="Disordered" evidence="1">
    <location>
        <begin position="1"/>
        <end position="54"/>
    </location>
</feature>
<keyword evidence="3" id="KW-1185">Reference proteome</keyword>
<dbReference type="AlphaFoldDB" id="A0A8H4NPS7"/>
<feature type="compositionally biased region" description="Basic residues" evidence="1">
    <location>
        <begin position="21"/>
        <end position="38"/>
    </location>
</feature>
<accession>A0A8H4NPS7</accession>
<name>A0A8H4NPS7_9HYPO</name>
<reference evidence="2 3" key="1">
    <citation type="submission" date="2020-01" db="EMBL/GenBank/DDBJ databases">
        <title>Identification and distribution of gene clusters putatively required for synthesis of sphingolipid metabolism inhibitors in phylogenetically diverse species of the filamentous fungus Fusarium.</title>
        <authorList>
            <person name="Kim H.-S."/>
            <person name="Busman M."/>
            <person name="Brown D.W."/>
            <person name="Divon H."/>
            <person name="Uhlig S."/>
            <person name="Proctor R.H."/>
        </authorList>
    </citation>
    <scope>NUCLEOTIDE SEQUENCE [LARGE SCALE GENOMIC DNA]</scope>
    <source>
        <strain evidence="2 3">NRRL 20459</strain>
    </source>
</reference>
<evidence type="ECO:0000313" key="2">
    <source>
        <dbReference type="EMBL" id="KAF4446459.1"/>
    </source>
</evidence>
<dbReference type="EMBL" id="JAADYS010003526">
    <property type="protein sequence ID" value="KAF4446459.1"/>
    <property type="molecule type" value="Genomic_DNA"/>
</dbReference>
<comment type="caution">
    <text evidence="2">The sequence shown here is derived from an EMBL/GenBank/DDBJ whole genome shotgun (WGS) entry which is preliminary data.</text>
</comment>
<evidence type="ECO:0000256" key="1">
    <source>
        <dbReference type="SAM" id="MobiDB-lite"/>
    </source>
</evidence>
<sequence length="91" mass="11238">RRRSRWSGPEVRLTHGPTLSTHRRRQRRRTRLTVRRSRPPAQARGHGRRGHDPTLRWVRLRSWRASWQQEWRQAGSRCDRKTRREKTARRK</sequence>
<dbReference type="Proteomes" id="UP000554235">
    <property type="component" value="Unassembled WGS sequence"/>
</dbReference>
<feature type="non-terminal residue" evidence="2">
    <location>
        <position position="91"/>
    </location>
</feature>
<proteinExistence type="predicted"/>
<organism evidence="2 3">
    <name type="scientific">Fusarium albosuccineum</name>
    <dbReference type="NCBI Taxonomy" id="1237068"/>
    <lineage>
        <taxon>Eukaryota</taxon>
        <taxon>Fungi</taxon>
        <taxon>Dikarya</taxon>
        <taxon>Ascomycota</taxon>
        <taxon>Pezizomycotina</taxon>
        <taxon>Sordariomycetes</taxon>
        <taxon>Hypocreomycetidae</taxon>
        <taxon>Hypocreales</taxon>
        <taxon>Nectriaceae</taxon>
        <taxon>Fusarium</taxon>
        <taxon>Fusarium decemcellulare species complex</taxon>
    </lineage>
</organism>
<feature type="non-terminal residue" evidence="2">
    <location>
        <position position="1"/>
    </location>
</feature>
<protein>
    <submittedName>
        <fullName evidence="2">Uncharacterized protein</fullName>
    </submittedName>
</protein>